<dbReference type="Gene3D" id="3.10.450.50">
    <property type="match status" value="1"/>
</dbReference>
<gene>
    <name evidence="1" type="ORF">PL8927_760075</name>
</gene>
<keyword evidence="2" id="KW-1185">Reference proteome</keyword>
<dbReference type="InterPro" id="IPR032710">
    <property type="entry name" value="NTF2-like_dom_sf"/>
</dbReference>
<dbReference type="AlphaFoldDB" id="A0A7Z9E1G2"/>
<organism evidence="1 2">
    <name type="scientific">Planktothrix serta PCC 8927</name>
    <dbReference type="NCBI Taxonomy" id="671068"/>
    <lineage>
        <taxon>Bacteria</taxon>
        <taxon>Bacillati</taxon>
        <taxon>Cyanobacteriota</taxon>
        <taxon>Cyanophyceae</taxon>
        <taxon>Oscillatoriophycideae</taxon>
        <taxon>Oscillatoriales</taxon>
        <taxon>Microcoleaceae</taxon>
        <taxon>Planktothrix</taxon>
    </lineage>
</organism>
<dbReference type="SUPFAM" id="SSF54427">
    <property type="entry name" value="NTF2-like"/>
    <property type="match status" value="1"/>
</dbReference>
<accession>A0A7Z9E1G2</accession>
<proteinExistence type="predicted"/>
<comment type="caution">
    <text evidence="1">The sequence shown here is derived from an EMBL/GenBank/DDBJ whole genome shotgun (WGS) entry which is preliminary data.</text>
</comment>
<dbReference type="RefSeq" id="WP_083625026.1">
    <property type="nucleotide sequence ID" value="NZ_LR734878.1"/>
</dbReference>
<dbReference type="OrthoDB" id="465629at2"/>
<dbReference type="Proteomes" id="UP000184550">
    <property type="component" value="Unassembled WGS sequence"/>
</dbReference>
<dbReference type="EMBL" id="CZCU02000153">
    <property type="protein sequence ID" value="VXD22766.1"/>
    <property type="molecule type" value="Genomic_DNA"/>
</dbReference>
<evidence type="ECO:0000313" key="2">
    <source>
        <dbReference type="Proteomes" id="UP000184550"/>
    </source>
</evidence>
<sequence length="144" mass="15848">MTTTSLDCQSILSIDGVNAIAIIRYFESFNDEDFVTTASLFIPQGKLYAPFAELITGQEAIQNYLETEAKGMKLKPNTAQIKILENGQQVVQVLGNVQTVLFSVNVGWQFLLTELTEQGEIEEVTIKLLASAQELLGLSGFREG</sequence>
<protein>
    <submittedName>
        <fullName evidence="1">Nuclear transport factor 2</fullName>
    </submittedName>
</protein>
<reference evidence="1" key="1">
    <citation type="submission" date="2019-10" db="EMBL/GenBank/DDBJ databases">
        <authorList>
            <consortium name="Genoscope - CEA"/>
            <person name="William W."/>
        </authorList>
    </citation>
    <scope>NUCLEOTIDE SEQUENCE [LARGE SCALE GENOMIC DNA]</scope>
    <source>
        <strain evidence="1">BBR_PRJEB10992</strain>
    </source>
</reference>
<evidence type="ECO:0000313" key="1">
    <source>
        <dbReference type="EMBL" id="VXD22766.1"/>
    </source>
</evidence>
<name>A0A7Z9E1G2_9CYAN</name>